<dbReference type="InterPro" id="IPR026385">
    <property type="entry name" value="LegC-like"/>
</dbReference>
<comment type="cofactor">
    <cofactor evidence="1">
        <name>pyridoxal 5'-phosphate</name>
        <dbReference type="ChEBI" id="CHEBI:597326"/>
    </cofactor>
</comment>
<dbReference type="PANTHER" id="PTHR30244:SF30">
    <property type="entry name" value="BLR5990 PROTEIN"/>
    <property type="match status" value="1"/>
</dbReference>
<dbReference type="FunFam" id="3.40.640.10:FF:000090">
    <property type="entry name" value="Pyridoxal phosphate-dependent aminotransferase"/>
    <property type="match status" value="1"/>
</dbReference>
<dbReference type="InterPro" id="IPR015424">
    <property type="entry name" value="PyrdxlP-dep_Trfase"/>
</dbReference>
<dbReference type="Gene3D" id="3.90.1150.10">
    <property type="entry name" value="Aspartate Aminotransferase, domain 1"/>
    <property type="match status" value="1"/>
</dbReference>
<name>A0A285PEG2_9HYPH</name>
<evidence type="ECO:0000313" key="14">
    <source>
        <dbReference type="Proteomes" id="UP000219439"/>
    </source>
</evidence>
<protein>
    <recommendedName>
        <fullName evidence="9">GDP-perosamine synthase</fullName>
        <ecNumber evidence="8">2.6.1.102</ecNumber>
    </recommendedName>
</protein>
<dbReference type="InterPro" id="IPR000653">
    <property type="entry name" value="DegT/StrS_aminotransferase"/>
</dbReference>
<dbReference type="AlphaFoldDB" id="A0A285PEG2"/>
<dbReference type="GO" id="GO:0030170">
    <property type="term" value="F:pyridoxal phosphate binding"/>
    <property type="evidence" value="ECO:0007669"/>
    <property type="project" value="TreeGrafter"/>
</dbReference>
<evidence type="ECO:0000256" key="11">
    <source>
        <dbReference type="PIRSR" id="PIRSR000390-2"/>
    </source>
</evidence>
<evidence type="ECO:0000256" key="9">
    <source>
        <dbReference type="ARBA" id="ARBA00074221"/>
    </source>
</evidence>
<keyword evidence="3" id="KW-0032">Aminotransferase</keyword>
<dbReference type="OrthoDB" id="9768668at2"/>
<comment type="similarity">
    <text evidence="6 12">Belongs to the DegT/DnrJ/EryC1 family.</text>
</comment>
<evidence type="ECO:0000256" key="8">
    <source>
        <dbReference type="ARBA" id="ARBA00066317"/>
    </source>
</evidence>
<dbReference type="NCBIfam" id="TIGR04181">
    <property type="entry name" value="NHT_00031"/>
    <property type="match status" value="1"/>
</dbReference>
<dbReference type="GO" id="GO:0000271">
    <property type="term" value="P:polysaccharide biosynthetic process"/>
    <property type="evidence" value="ECO:0007669"/>
    <property type="project" value="TreeGrafter"/>
</dbReference>
<organism evidence="13 14">
    <name type="scientific">Cohaesibacter gelatinilyticus</name>
    <dbReference type="NCBI Taxonomy" id="372072"/>
    <lineage>
        <taxon>Bacteria</taxon>
        <taxon>Pseudomonadati</taxon>
        <taxon>Pseudomonadota</taxon>
        <taxon>Alphaproteobacteria</taxon>
        <taxon>Hyphomicrobiales</taxon>
        <taxon>Cohaesibacteraceae</taxon>
    </lineage>
</organism>
<keyword evidence="4" id="KW-0808">Transferase</keyword>
<evidence type="ECO:0000256" key="12">
    <source>
        <dbReference type="RuleBase" id="RU004508"/>
    </source>
</evidence>
<dbReference type="Pfam" id="PF01041">
    <property type="entry name" value="DegT_DnrJ_EryC1"/>
    <property type="match status" value="1"/>
</dbReference>
<dbReference type="CDD" id="cd00616">
    <property type="entry name" value="AHBA_syn"/>
    <property type="match status" value="1"/>
</dbReference>
<gene>
    <name evidence="13" type="ORF">SAMN06265368_3225</name>
</gene>
<dbReference type="Proteomes" id="UP000219439">
    <property type="component" value="Unassembled WGS sequence"/>
</dbReference>
<dbReference type="InterPro" id="IPR015421">
    <property type="entry name" value="PyrdxlP-dep_Trfase_major"/>
</dbReference>
<dbReference type="PANTHER" id="PTHR30244">
    <property type="entry name" value="TRANSAMINASE"/>
    <property type="match status" value="1"/>
</dbReference>
<proteinExistence type="inferred from homology"/>
<evidence type="ECO:0000313" key="13">
    <source>
        <dbReference type="EMBL" id="SNZ20122.1"/>
    </source>
</evidence>
<evidence type="ECO:0000256" key="4">
    <source>
        <dbReference type="ARBA" id="ARBA00022679"/>
    </source>
</evidence>
<evidence type="ECO:0000256" key="3">
    <source>
        <dbReference type="ARBA" id="ARBA00022576"/>
    </source>
</evidence>
<feature type="modified residue" description="N6-(pyridoxal phosphate)lysine" evidence="11">
    <location>
        <position position="220"/>
    </location>
</feature>
<dbReference type="RefSeq" id="WP_097154817.1">
    <property type="nucleotide sequence ID" value="NZ_OBEL01000004.1"/>
</dbReference>
<sequence>MSHSVDTAAVVAAITETLGRPQAFIPLHEPQFVGNEWNYVKDCLDTGWVSSVGKYVDRFEADVAEFCGVKHAVAVVNGTAALHVSLLLCDVQPGDEVLAPALTFIATANAIQYCHAVPHLVDVEETTLGLSPSALDAYLAEIVEVKDGSCWNRQTGRRIAAVIPMHTFGCPVDMDAMLAVAEKYCFAVVEDAAESLGSYYKGTHTGNFGRVAAMSFNGNKIMTTGGGGMVLTNDSALAKRAKHMTTTAKVPHRWEFAHDMVGFNYRMPNINAALGCAQLERVSQSVTEKRALFAVYQVAFAKIDGVSLFAEPENCKSNYWLNALLLDAPDLTVRDAILAATNDAGLMTRPAWSLMHHMAPYQDCPRMDLSVSENLLQRLINIPSSPQLLDGSHA</sequence>
<evidence type="ECO:0000256" key="10">
    <source>
        <dbReference type="PIRSR" id="PIRSR000390-1"/>
    </source>
</evidence>
<keyword evidence="5 11" id="KW-0663">Pyridoxal phosphate</keyword>
<evidence type="ECO:0000256" key="6">
    <source>
        <dbReference type="ARBA" id="ARBA00037999"/>
    </source>
</evidence>
<dbReference type="PIRSF" id="PIRSF000390">
    <property type="entry name" value="PLP_StrS"/>
    <property type="match status" value="1"/>
</dbReference>
<dbReference type="EC" id="2.6.1.102" evidence="8"/>
<evidence type="ECO:0000256" key="5">
    <source>
        <dbReference type="ARBA" id="ARBA00022898"/>
    </source>
</evidence>
<feature type="active site" description="Proton acceptor" evidence="10">
    <location>
        <position position="220"/>
    </location>
</feature>
<reference evidence="13 14" key="1">
    <citation type="submission" date="2017-09" db="EMBL/GenBank/DDBJ databases">
        <authorList>
            <person name="Ehlers B."/>
            <person name="Leendertz F.H."/>
        </authorList>
    </citation>
    <scope>NUCLEOTIDE SEQUENCE [LARGE SCALE GENOMIC DNA]</scope>
    <source>
        <strain evidence="13 14">DSM 18289</strain>
    </source>
</reference>
<dbReference type="InterPro" id="IPR015422">
    <property type="entry name" value="PyrdxlP-dep_Trfase_small"/>
</dbReference>
<dbReference type="SUPFAM" id="SSF53383">
    <property type="entry name" value="PLP-dependent transferases"/>
    <property type="match status" value="1"/>
</dbReference>
<comment type="pathway">
    <text evidence="2">Bacterial outer membrane biogenesis; LPS O-antigen biosynthesis.</text>
</comment>
<evidence type="ECO:0000256" key="7">
    <source>
        <dbReference type="ARBA" id="ARBA00051587"/>
    </source>
</evidence>
<accession>A0A285PEG2</accession>
<dbReference type="Gene3D" id="3.40.640.10">
    <property type="entry name" value="Type I PLP-dependent aspartate aminotransferase-like (Major domain)"/>
    <property type="match status" value="1"/>
</dbReference>
<evidence type="ECO:0000256" key="1">
    <source>
        <dbReference type="ARBA" id="ARBA00001933"/>
    </source>
</evidence>
<dbReference type="GO" id="GO:0102933">
    <property type="term" value="F:GDP-4-dehydro-6-deoxy-D-mannose-4-aminotransferase activity"/>
    <property type="evidence" value="ECO:0007669"/>
    <property type="project" value="UniProtKB-EC"/>
</dbReference>
<comment type="catalytic activity">
    <reaction evidence="7">
        <text>GDP-alpha-D-perosamine + 2-oxoglutarate = GDP-4-dehydro-alpha-D-rhamnose + L-glutamate</text>
        <dbReference type="Rhea" id="RHEA:36779"/>
        <dbReference type="ChEBI" id="CHEBI:16810"/>
        <dbReference type="ChEBI" id="CHEBI:29985"/>
        <dbReference type="ChEBI" id="CHEBI:57964"/>
        <dbReference type="ChEBI" id="CHEBI:73996"/>
        <dbReference type="EC" id="2.6.1.102"/>
    </reaction>
</comment>
<evidence type="ECO:0000256" key="2">
    <source>
        <dbReference type="ARBA" id="ARBA00005125"/>
    </source>
</evidence>
<dbReference type="EMBL" id="OBEL01000004">
    <property type="protein sequence ID" value="SNZ20122.1"/>
    <property type="molecule type" value="Genomic_DNA"/>
</dbReference>
<keyword evidence="14" id="KW-1185">Reference proteome</keyword>